<proteinExistence type="predicted"/>
<dbReference type="Proteomes" id="UP000183180">
    <property type="component" value="Unassembled WGS sequence"/>
</dbReference>
<evidence type="ECO:0000313" key="2">
    <source>
        <dbReference type="EMBL" id="SDU53125.1"/>
    </source>
</evidence>
<organism evidence="2 3">
    <name type="scientific">Gordonia westfalica</name>
    <dbReference type="NCBI Taxonomy" id="158898"/>
    <lineage>
        <taxon>Bacteria</taxon>
        <taxon>Bacillati</taxon>
        <taxon>Actinomycetota</taxon>
        <taxon>Actinomycetes</taxon>
        <taxon>Mycobacteriales</taxon>
        <taxon>Gordoniaceae</taxon>
        <taxon>Gordonia</taxon>
    </lineage>
</organism>
<sequence>MVRILYFRFLFTLLVSTVLCLAVFSPATASPADEPGTHRITITFTSDRQHNGAAVWFDADGRLRTQTDVPLAHQNAQTKLWSASLVYTRRSPSEPLDALFQSTGSLSRCEIWVDSILVADDTVRGHHPTSACRPRN</sequence>
<reference evidence="2 3" key="1">
    <citation type="submission" date="2016-10" db="EMBL/GenBank/DDBJ databases">
        <authorList>
            <person name="de Groot N.N."/>
        </authorList>
    </citation>
    <scope>NUCLEOTIDE SEQUENCE [LARGE SCALE GENOMIC DNA]</scope>
    <source>
        <strain evidence="2 3">DSM 44215</strain>
    </source>
</reference>
<evidence type="ECO:0000256" key="1">
    <source>
        <dbReference type="SAM" id="SignalP"/>
    </source>
</evidence>
<dbReference type="OrthoDB" id="4381297at2"/>
<dbReference type="RefSeq" id="WP_074850190.1">
    <property type="nucleotide sequence ID" value="NZ_FNLM01000034.1"/>
</dbReference>
<protein>
    <submittedName>
        <fullName evidence="2">Uncharacterized protein</fullName>
    </submittedName>
</protein>
<dbReference type="AlphaFoldDB" id="A0A1H2JAG3"/>
<accession>A0A1H2JAG3</accession>
<gene>
    <name evidence="2" type="ORF">SAMN04488548_1341889</name>
</gene>
<feature type="chain" id="PRO_5038675328" evidence="1">
    <location>
        <begin position="30"/>
        <end position="136"/>
    </location>
</feature>
<evidence type="ECO:0000313" key="3">
    <source>
        <dbReference type="Proteomes" id="UP000183180"/>
    </source>
</evidence>
<dbReference type="STRING" id="158898.SAMN04488548_1341889"/>
<feature type="signal peptide" evidence="1">
    <location>
        <begin position="1"/>
        <end position="29"/>
    </location>
</feature>
<dbReference type="EMBL" id="FNLM01000034">
    <property type="protein sequence ID" value="SDU53125.1"/>
    <property type="molecule type" value="Genomic_DNA"/>
</dbReference>
<name>A0A1H2JAG3_9ACTN</name>
<keyword evidence="1" id="KW-0732">Signal</keyword>